<evidence type="ECO:0000256" key="5">
    <source>
        <dbReference type="ARBA" id="ARBA00022989"/>
    </source>
</evidence>
<dbReference type="SUPFAM" id="SSF161098">
    <property type="entry name" value="MetI-like"/>
    <property type="match status" value="1"/>
</dbReference>
<keyword evidence="10" id="KW-1185">Reference proteome</keyword>
<evidence type="ECO:0000256" key="2">
    <source>
        <dbReference type="ARBA" id="ARBA00022448"/>
    </source>
</evidence>
<feature type="transmembrane region" description="Helical" evidence="7">
    <location>
        <begin position="176"/>
        <end position="194"/>
    </location>
</feature>
<evidence type="ECO:0000313" key="9">
    <source>
        <dbReference type="EMBL" id="XAH74818.1"/>
    </source>
</evidence>
<dbReference type="InterPro" id="IPR045621">
    <property type="entry name" value="BPD_transp_1_N"/>
</dbReference>
<dbReference type="Gene3D" id="1.10.3720.10">
    <property type="entry name" value="MetI-like"/>
    <property type="match status" value="1"/>
</dbReference>
<evidence type="ECO:0000256" key="1">
    <source>
        <dbReference type="ARBA" id="ARBA00004651"/>
    </source>
</evidence>
<sequence>MEKSMGRYILKRLLWMMVIVFGTALVIFTILYFTPGDPAVVIAGGNAKAEDVANLRHLLGLDKSYFEQLREFMYNTFIKFDLGTSWVYDKPVLHELVIRLPRTLIIGLSAMALNLTLGLLMGIFAATHEGKWYDSLTMGIAMVFISCPDFWVALIMILLFSSQLGWLPSYGIGGPQYYIMPIICSALGGIAVNARQTRASILGVFREDYITTARAKGQKERRVVYGHMLPNALMPIITSIGNGFARVVAGSAVIESVFSIPGVGLYLLTAINSRDYPVVRACVLFFAVFTALSMLLVDLIYAFVDPRIKAQYSNARRRMK</sequence>
<comment type="subcellular location">
    <subcellularLocation>
        <location evidence="1 7">Cell membrane</location>
        <topology evidence="1 7">Multi-pass membrane protein</topology>
    </subcellularLocation>
</comment>
<keyword evidence="4 7" id="KW-0812">Transmembrane</keyword>
<accession>A0ABZ3EZN4</accession>
<organism evidence="9 10">
    <name type="scientific">Kineothrix sedimenti</name>
    <dbReference type="NCBI Taxonomy" id="3123317"/>
    <lineage>
        <taxon>Bacteria</taxon>
        <taxon>Bacillati</taxon>
        <taxon>Bacillota</taxon>
        <taxon>Clostridia</taxon>
        <taxon>Lachnospirales</taxon>
        <taxon>Lachnospiraceae</taxon>
        <taxon>Kineothrix</taxon>
    </lineage>
</organism>
<keyword evidence="3" id="KW-1003">Cell membrane</keyword>
<feature type="transmembrane region" description="Helical" evidence="7">
    <location>
        <begin position="12"/>
        <end position="33"/>
    </location>
</feature>
<dbReference type="CDD" id="cd06261">
    <property type="entry name" value="TM_PBP2"/>
    <property type="match status" value="1"/>
</dbReference>
<evidence type="ECO:0000256" key="7">
    <source>
        <dbReference type="RuleBase" id="RU363032"/>
    </source>
</evidence>
<dbReference type="PANTHER" id="PTHR43163">
    <property type="entry name" value="DIPEPTIDE TRANSPORT SYSTEM PERMEASE PROTEIN DPPB-RELATED"/>
    <property type="match status" value="1"/>
</dbReference>
<comment type="similarity">
    <text evidence="7">Belongs to the binding-protein-dependent transport system permease family.</text>
</comment>
<dbReference type="PROSITE" id="PS50928">
    <property type="entry name" value="ABC_TM1"/>
    <property type="match status" value="1"/>
</dbReference>
<gene>
    <name evidence="9" type="ORF">V6984_03375</name>
</gene>
<dbReference type="Pfam" id="PF00528">
    <property type="entry name" value="BPD_transp_1"/>
    <property type="match status" value="1"/>
</dbReference>
<dbReference type="EMBL" id="CP146256">
    <property type="protein sequence ID" value="XAH74818.1"/>
    <property type="molecule type" value="Genomic_DNA"/>
</dbReference>
<keyword evidence="6 7" id="KW-0472">Membrane</keyword>
<evidence type="ECO:0000256" key="4">
    <source>
        <dbReference type="ARBA" id="ARBA00022692"/>
    </source>
</evidence>
<dbReference type="InterPro" id="IPR035906">
    <property type="entry name" value="MetI-like_sf"/>
</dbReference>
<evidence type="ECO:0000259" key="8">
    <source>
        <dbReference type="PROSITE" id="PS50928"/>
    </source>
</evidence>
<feature type="domain" description="ABC transmembrane type-1" evidence="8">
    <location>
        <begin position="100"/>
        <end position="297"/>
    </location>
</feature>
<evidence type="ECO:0000256" key="3">
    <source>
        <dbReference type="ARBA" id="ARBA00022475"/>
    </source>
</evidence>
<evidence type="ECO:0000313" key="10">
    <source>
        <dbReference type="Proteomes" id="UP001451571"/>
    </source>
</evidence>
<feature type="transmembrane region" description="Helical" evidence="7">
    <location>
        <begin position="247"/>
        <end position="269"/>
    </location>
</feature>
<evidence type="ECO:0000256" key="6">
    <source>
        <dbReference type="ARBA" id="ARBA00023136"/>
    </source>
</evidence>
<name>A0ABZ3EZN4_9FIRM</name>
<feature type="transmembrane region" description="Helical" evidence="7">
    <location>
        <begin position="223"/>
        <end position="241"/>
    </location>
</feature>
<feature type="transmembrane region" description="Helical" evidence="7">
    <location>
        <begin position="104"/>
        <end position="126"/>
    </location>
</feature>
<proteinExistence type="inferred from homology"/>
<dbReference type="InterPro" id="IPR000515">
    <property type="entry name" value="MetI-like"/>
</dbReference>
<protein>
    <submittedName>
        <fullName evidence="9">ABC transporter permease</fullName>
    </submittedName>
</protein>
<dbReference type="PANTHER" id="PTHR43163:SF6">
    <property type="entry name" value="DIPEPTIDE TRANSPORT SYSTEM PERMEASE PROTEIN DPPB-RELATED"/>
    <property type="match status" value="1"/>
</dbReference>
<dbReference type="RefSeq" id="WP_342758396.1">
    <property type="nucleotide sequence ID" value="NZ_CP146256.1"/>
</dbReference>
<reference evidence="9 10" key="1">
    <citation type="submission" date="2024-02" db="EMBL/GenBank/DDBJ databases">
        <title>Bacterial strain from lacustrine sediment.</title>
        <authorList>
            <person name="Petit C."/>
            <person name="Fadhlaoui K."/>
        </authorList>
    </citation>
    <scope>NUCLEOTIDE SEQUENCE [LARGE SCALE GENOMIC DNA]</scope>
    <source>
        <strain evidence="9 10">IPX-CK</strain>
    </source>
</reference>
<dbReference type="Proteomes" id="UP001451571">
    <property type="component" value="Chromosome"/>
</dbReference>
<dbReference type="Pfam" id="PF19300">
    <property type="entry name" value="BPD_transp_1_N"/>
    <property type="match status" value="1"/>
</dbReference>
<keyword evidence="2 7" id="KW-0813">Transport</keyword>
<feature type="transmembrane region" description="Helical" evidence="7">
    <location>
        <begin position="138"/>
        <end position="164"/>
    </location>
</feature>
<feature type="transmembrane region" description="Helical" evidence="7">
    <location>
        <begin position="281"/>
        <end position="304"/>
    </location>
</feature>
<keyword evidence="5 7" id="KW-1133">Transmembrane helix</keyword>